<protein>
    <submittedName>
        <fullName evidence="1">Uncharacterized protein</fullName>
    </submittedName>
</protein>
<dbReference type="EMBL" id="MN098328">
    <property type="protein sequence ID" value="QFR56773.1"/>
    <property type="molecule type" value="Genomic_DNA"/>
</dbReference>
<proteinExistence type="predicted"/>
<reference evidence="2" key="1">
    <citation type="submission" date="2019-06" db="EMBL/GenBank/DDBJ databases">
        <title>Complete genome sequence of Stenotrophomonas phage Mendera.</title>
        <authorList>
            <person name="Garza K."/>
            <person name="Newkirk H."/>
            <person name="Moreland R."/>
            <person name="Liu M."/>
            <person name="Ramsey J."/>
            <person name="Gonzalez C.F."/>
            <person name="Leavitt J."/>
        </authorList>
    </citation>
    <scope>NUCLEOTIDE SEQUENCE [LARGE SCALE GENOMIC DNA]</scope>
</reference>
<sequence length="64" mass="7590">MARENEVWLTTRRRQALYKAAPEFYMTLSRYKVHSHPDGSFTYLDVSLRDQEIIATHLMNVPAY</sequence>
<accession>A0A5P8PJA9</accession>
<evidence type="ECO:0000313" key="2">
    <source>
        <dbReference type="Proteomes" id="UP000326601"/>
    </source>
</evidence>
<dbReference type="Proteomes" id="UP000326601">
    <property type="component" value="Segment"/>
</dbReference>
<keyword evidence="2" id="KW-1185">Reference proteome</keyword>
<evidence type="ECO:0000313" key="1">
    <source>
        <dbReference type="EMBL" id="QFR56773.1"/>
    </source>
</evidence>
<name>A0A5P8PJA9_9CAUD</name>
<organism evidence="1 2">
    <name type="scientific">Stenotrophomonas phage Mendera</name>
    <dbReference type="NCBI Taxonomy" id="2650877"/>
    <lineage>
        <taxon>Viruses</taxon>
        <taxon>Duplodnaviria</taxon>
        <taxon>Heunggongvirae</taxon>
        <taxon>Uroviricota</taxon>
        <taxon>Caudoviricetes</taxon>
        <taxon>Menderavirus</taxon>
        <taxon>Menderavirus mendera</taxon>
    </lineage>
</organism>
<gene>
    <name evidence="1" type="ORF">CPT_Mendera_247</name>
</gene>